<proteinExistence type="predicted"/>
<reference evidence="3" key="1">
    <citation type="submission" date="2015-08" db="UniProtKB">
        <authorList>
            <consortium name="WormBaseParasite"/>
        </authorList>
    </citation>
    <scope>IDENTIFICATION</scope>
</reference>
<dbReference type="Proteomes" id="UP000035681">
    <property type="component" value="Unplaced"/>
</dbReference>
<organism evidence="3">
    <name type="scientific">Strongyloides stercoralis</name>
    <name type="common">Threadworm</name>
    <dbReference type="NCBI Taxonomy" id="6248"/>
    <lineage>
        <taxon>Eukaryota</taxon>
        <taxon>Metazoa</taxon>
        <taxon>Ecdysozoa</taxon>
        <taxon>Nematoda</taxon>
        <taxon>Chromadorea</taxon>
        <taxon>Rhabditida</taxon>
        <taxon>Tylenchina</taxon>
        <taxon>Panagrolaimomorpha</taxon>
        <taxon>Strongyloidoidea</taxon>
        <taxon>Strongyloididae</taxon>
        <taxon>Strongyloides</taxon>
    </lineage>
</organism>
<keyword evidence="2" id="KW-1185">Reference proteome</keyword>
<evidence type="ECO:0000256" key="1">
    <source>
        <dbReference type="SAM" id="Coils"/>
    </source>
</evidence>
<evidence type="ECO:0000313" key="2">
    <source>
        <dbReference type="Proteomes" id="UP000035681"/>
    </source>
</evidence>
<accession>A0A0K0DT40</accession>
<keyword evidence="1" id="KW-0175">Coiled coil</keyword>
<dbReference type="AlphaFoldDB" id="A0A0K0DT40"/>
<dbReference type="WBParaSite" id="SSTP_0000040100.1">
    <property type="protein sequence ID" value="SSTP_0000040100.1"/>
    <property type="gene ID" value="SSTP_0000040100"/>
</dbReference>
<sequence length="102" mass="11965">MEKVCKDMEDLLEEAKRTQEKLQELKTRKIAITTQLDKEYENYVCQQIIKESSEKLTRNIEDAVLVKQMFSQKLVSQQKAMDTILREVNNIISGINESHTNF</sequence>
<evidence type="ECO:0000313" key="3">
    <source>
        <dbReference type="WBParaSite" id="SSTP_0000040100.1"/>
    </source>
</evidence>
<feature type="coiled-coil region" evidence="1">
    <location>
        <begin position="1"/>
        <end position="35"/>
    </location>
</feature>
<name>A0A0K0DT40_STRER</name>
<protein>
    <submittedName>
        <fullName evidence="3">V-type proton ATPase subunit G</fullName>
    </submittedName>
</protein>
<dbReference type="WBParaSite" id="TCONS_00009300.p1">
    <property type="protein sequence ID" value="TCONS_00009300.p1"/>
    <property type="gene ID" value="XLOC_007128"/>
</dbReference>